<evidence type="ECO:0000259" key="3">
    <source>
        <dbReference type="Pfam" id="PF00890"/>
    </source>
</evidence>
<dbReference type="KEGG" id="spon:HME9304_03194"/>
<evidence type="ECO:0000313" key="4">
    <source>
        <dbReference type="EMBL" id="AWX46162.1"/>
    </source>
</evidence>
<dbReference type="PANTHER" id="PTHR42685">
    <property type="entry name" value="GERANYLGERANYL DIPHOSPHATE REDUCTASE"/>
    <property type="match status" value="1"/>
</dbReference>
<organism evidence="4 5">
    <name type="scientific">Flagellimonas maritima</name>
    <dbReference type="NCBI Taxonomy" id="1383885"/>
    <lineage>
        <taxon>Bacteria</taxon>
        <taxon>Pseudomonadati</taxon>
        <taxon>Bacteroidota</taxon>
        <taxon>Flavobacteriia</taxon>
        <taxon>Flavobacteriales</taxon>
        <taxon>Flavobacteriaceae</taxon>
        <taxon>Flagellimonas</taxon>
    </lineage>
</organism>
<dbReference type="GO" id="GO:0016491">
    <property type="term" value="F:oxidoreductase activity"/>
    <property type="evidence" value="ECO:0007669"/>
    <property type="project" value="UniProtKB-KW"/>
</dbReference>
<dbReference type="PANTHER" id="PTHR42685:SF22">
    <property type="entry name" value="CONDITIONED MEDIUM FACTOR RECEPTOR 1"/>
    <property type="match status" value="1"/>
</dbReference>
<dbReference type="InterPro" id="IPR003953">
    <property type="entry name" value="FAD-dep_OxRdtase_2_FAD-bd"/>
</dbReference>
<reference evidence="4 5" key="1">
    <citation type="submission" date="2018-06" db="EMBL/GenBank/DDBJ databases">
        <title>Spongiibacterium sp. HME9304 Genome sequencing and assembly.</title>
        <authorList>
            <person name="Kang H."/>
            <person name="Kim H."/>
            <person name="Joh K."/>
        </authorList>
    </citation>
    <scope>NUCLEOTIDE SEQUENCE [LARGE SCALE GENOMIC DNA]</scope>
    <source>
        <strain evidence="4 5">HME9304</strain>
    </source>
</reference>
<dbReference type="InterPro" id="IPR050407">
    <property type="entry name" value="Geranylgeranyl_reductase"/>
</dbReference>
<dbReference type="SUPFAM" id="SSF51905">
    <property type="entry name" value="FAD/NAD(P)-binding domain"/>
    <property type="match status" value="1"/>
</dbReference>
<keyword evidence="2" id="KW-0560">Oxidoreductase</keyword>
<dbReference type="Gene3D" id="3.50.50.60">
    <property type="entry name" value="FAD/NAD(P)-binding domain"/>
    <property type="match status" value="1"/>
</dbReference>
<accession>A0A2Z4LWI2</accession>
<dbReference type="EMBL" id="CP030104">
    <property type="protein sequence ID" value="AWX46162.1"/>
    <property type="molecule type" value="Genomic_DNA"/>
</dbReference>
<keyword evidence="5" id="KW-1185">Reference proteome</keyword>
<proteinExistence type="predicted"/>
<dbReference type="AlphaFoldDB" id="A0A2Z4LWI2"/>
<sequence length="388" mass="43716">MVGIFVLKNYLHTVNDPEILIVGGGLAGLTAALDLATKGKQVCVVEKNEYPNHKVCGEYVSNEVKPYLEDLGMEFSNLSLPEIDTLQLSTQTGKSSEIRLPLGGFGISRYMFDNHLYKLAIKKGVTFVFDTVTNIHYFNDGFSVTLSSKKNIKSPIVLGTFGKRSNLDMTLKRKFIQQKSPWLGIKCHYKNTGHPSNVVGLHNFPGGYSGLSQIERQSINFCCLVRYESFKKEKDIDSYFKNVVSQNPFLKDFLINAVPEFDKPLTIAQISFEPKKNIENHVMMCGDTAGLIHPLCGNGMAMAIHSGKLAVEQVVNFLENPNFTRKDMEKEYQLSWKKNFRQRLWMGRQLQTLMMHTKWFNFGMATVASSKPLLGSIIRKTHGAPIVN</sequence>
<name>A0A2Z4LWI2_9FLAO</name>
<dbReference type="PRINTS" id="PR00420">
    <property type="entry name" value="RNGMNOXGNASE"/>
</dbReference>
<dbReference type="Proteomes" id="UP000248536">
    <property type="component" value="Chromosome"/>
</dbReference>
<evidence type="ECO:0000256" key="2">
    <source>
        <dbReference type="ARBA" id="ARBA00023002"/>
    </source>
</evidence>
<evidence type="ECO:0000313" key="5">
    <source>
        <dbReference type="Proteomes" id="UP000248536"/>
    </source>
</evidence>
<feature type="domain" description="FAD-dependent oxidoreductase 2 FAD-binding" evidence="3">
    <location>
        <begin position="19"/>
        <end position="50"/>
    </location>
</feature>
<protein>
    <recommendedName>
        <fullName evidence="3">FAD-dependent oxidoreductase 2 FAD-binding domain-containing protein</fullName>
    </recommendedName>
</protein>
<evidence type="ECO:0000256" key="1">
    <source>
        <dbReference type="ARBA" id="ARBA00022630"/>
    </source>
</evidence>
<gene>
    <name evidence="4" type="ORF">HME9304_03194</name>
</gene>
<keyword evidence="1" id="KW-0285">Flavoprotein</keyword>
<dbReference type="InterPro" id="IPR036188">
    <property type="entry name" value="FAD/NAD-bd_sf"/>
</dbReference>
<dbReference type="Pfam" id="PF00890">
    <property type="entry name" value="FAD_binding_2"/>
    <property type="match status" value="1"/>
</dbReference>